<name>A0A9D4QXX8_DREPO</name>
<keyword evidence="2" id="KW-1185">Reference proteome</keyword>
<dbReference type="AlphaFoldDB" id="A0A9D4QXX8"/>
<reference evidence="1" key="1">
    <citation type="journal article" date="2019" name="bioRxiv">
        <title>The Genome of the Zebra Mussel, Dreissena polymorpha: A Resource for Invasive Species Research.</title>
        <authorList>
            <person name="McCartney M.A."/>
            <person name="Auch B."/>
            <person name="Kono T."/>
            <person name="Mallez S."/>
            <person name="Zhang Y."/>
            <person name="Obille A."/>
            <person name="Becker A."/>
            <person name="Abrahante J.E."/>
            <person name="Garbe J."/>
            <person name="Badalamenti J.P."/>
            <person name="Herman A."/>
            <person name="Mangelson H."/>
            <person name="Liachko I."/>
            <person name="Sullivan S."/>
            <person name="Sone E.D."/>
            <person name="Koren S."/>
            <person name="Silverstein K.A.T."/>
            <person name="Beckman K.B."/>
            <person name="Gohl D.M."/>
        </authorList>
    </citation>
    <scope>NUCLEOTIDE SEQUENCE</scope>
    <source>
        <strain evidence="1">Duluth1</strain>
        <tissue evidence="1">Whole animal</tissue>
    </source>
</reference>
<sequence length="257" mass="29573">MARCIERKGESKLHALIKSNQPELLATHINQNFDFDSSCYIVINEKHVLPVDFTQTDLEQVVIHKSKSEFIQFVKLRFSDSQSNGFDFLLCEQTDYEDIYGNEVHQCHLYFSNTCTKDMAATSYYLTNALSMIGVLTFSKHTHDKLASCLIKRYGQTLVPKCTTEFWNKQLDSFRTKNIRDKIDQVSQQDDSTTLRDEIARLVKTRYNFVSCQYNTANEILNILFTNTSDNNFGLMVVKINGSQTVAGLDIKALHDY</sequence>
<reference evidence="1" key="2">
    <citation type="submission" date="2020-11" db="EMBL/GenBank/DDBJ databases">
        <authorList>
            <person name="McCartney M.A."/>
            <person name="Auch B."/>
            <person name="Kono T."/>
            <person name="Mallez S."/>
            <person name="Becker A."/>
            <person name="Gohl D.M."/>
            <person name="Silverstein K.A.T."/>
            <person name="Koren S."/>
            <person name="Bechman K.B."/>
            <person name="Herman A."/>
            <person name="Abrahante J.E."/>
            <person name="Garbe J."/>
        </authorList>
    </citation>
    <scope>NUCLEOTIDE SEQUENCE</scope>
    <source>
        <strain evidence="1">Duluth1</strain>
        <tissue evidence="1">Whole animal</tissue>
    </source>
</reference>
<organism evidence="1 2">
    <name type="scientific">Dreissena polymorpha</name>
    <name type="common">Zebra mussel</name>
    <name type="synonym">Mytilus polymorpha</name>
    <dbReference type="NCBI Taxonomy" id="45954"/>
    <lineage>
        <taxon>Eukaryota</taxon>
        <taxon>Metazoa</taxon>
        <taxon>Spiralia</taxon>
        <taxon>Lophotrochozoa</taxon>
        <taxon>Mollusca</taxon>
        <taxon>Bivalvia</taxon>
        <taxon>Autobranchia</taxon>
        <taxon>Heteroconchia</taxon>
        <taxon>Euheterodonta</taxon>
        <taxon>Imparidentia</taxon>
        <taxon>Neoheterodontei</taxon>
        <taxon>Myida</taxon>
        <taxon>Dreissenoidea</taxon>
        <taxon>Dreissenidae</taxon>
        <taxon>Dreissena</taxon>
    </lineage>
</organism>
<proteinExistence type="predicted"/>
<protein>
    <submittedName>
        <fullName evidence="1">Uncharacterized protein</fullName>
    </submittedName>
</protein>
<evidence type="ECO:0000313" key="2">
    <source>
        <dbReference type="Proteomes" id="UP000828390"/>
    </source>
</evidence>
<evidence type="ECO:0000313" key="1">
    <source>
        <dbReference type="EMBL" id="KAH3846195.1"/>
    </source>
</evidence>
<dbReference type="Proteomes" id="UP000828390">
    <property type="component" value="Unassembled WGS sequence"/>
</dbReference>
<gene>
    <name evidence="1" type="ORF">DPMN_088494</name>
</gene>
<accession>A0A9D4QXX8</accession>
<dbReference type="EMBL" id="JAIWYP010000003">
    <property type="protein sequence ID" value="KAH3846195.1"/>
    <property type="molecule type" value="Genomic_DNA"/>
</dbReference>
<comment type="caution">
    <text evidence="1">The sequence shown here is derived from an EMBL/GenBank/DDBJ whole genome shotgun (WGS) entry which is preliminary data.</text>
</comment>